<dbReference type="Proteomes" id="UP001430848">
    <property type="component" value="Unassembled WGS sequence"/>
</dbReference>
<dbReference type="Gene3D" id="3.30.559.30">
    <property type="entry name" value="Nonribosomal peptide synthetase, condensation domain"/>
    <property type="match status" value="2"/>
</dbReference>
<keyword evidence="1" id="KW-0596">Phosphopantetheine</keyword>
<keyword evidence="2" id="KW-0597">Phosphoprotein</keyword>
<accession>A0ABR1P3N9</accession>
<evidence type="ECO:0000256" key="2">
    <source>
        <dbReference type="ARBA" id="ARBA00022553"/>
    </source>
</evidence>
<feature type="domain" description="Carrier" evidence="6">
    <location>
        <begin position="1753"/>
        <end position="1829"/>
    </location>
</feature>
<dbReference type="PROSITE" id="PS50075">
    <property type="entry name" value="CARRIER"/>
    <property type="match status" value="2"/>
</dbReference>
<feature type="region of interest" description="Disordered" evidence="5">
    <location>
        <begin position="631"/>
        <end position="661"/>
    </location>
</feature>
<dbReference type="Gene3D" id="3.30.559.10">
    <property type="entry name" value="Chloramphenicol acetyltransferase-like domain"/>
    <property type="match status" value="2"/>
</dbReference>
<dbReference type="Gene3D" id="1.10.1200.10">
    <property type="entry name" value="ACP-like"/>
    <property type="match status" value="2"/>
</dbReference>
<feature type="region of interest" description="Disordered" evidence="5">
    <location>
        <begin position="2213"/>
        <end position="2232"/>
    </location>
</feature>
<feature type="domain" description="Carrier" evidence="6">
    <location>
        <begin position="660"/>
        <end position="736"/>
    </location>
</feature>
<protein>
    <submittedName>
        <fullName evidence="7">NRPS</fullName>
    </submittedName>
</protein>
<dbReference type="InterPro" id="IPR020845">
    <property type="entry name" value="AMP-binding_CS"/>
</dbReference>
<organism evidence="7 8">
    <name type="scientific">Diaporthe eres</name>
    <name type="common">Phomopsis oblonga</name>
    <dbReference type="NCBI Taxonomy" id="83184"/>
    <lineage>
        <taxon>Eukaryota</taxon>
        <taxon>Fungi</taxon>
        <taxon>Dikarya</taxon>
        <taxon>Ascomycota</taxon>
        <taxon>Pezizomycotina</taxon>
        <taxon>Sordariomycetes</taxon>
        <taxon>Sordariomycetidae</taxon>
        <taxon>Diaporthales</taxon>
        <taxon>Diaporthaceae</taxon>
        <taxon>Diaporthe</taxon>
        <taxon>Diaporthe eres species complex</taxon>
    </lineage>
</organism>
<dbReference type="InterPro" id="IPR006162">
    <property type="entry name" value="Ppantetheine_attach_site"/>
</dbReference>
<evidence type="ECO:0000256" key="3">
    <source>
        <dbReference type="ARBA" id="ARBA00022598"/>
    </source>
</evidence>
<sequence length="2345" mass="256492">MALETHAVQSDDLADAPVLIKCYSSGARTVIEARTRGVPSHQTAMLLTQYEHFISQMASLNAERPISDISPLCLSEIKQLQEWNQRMPAAVDACVHEQFRGVAERHSLRPAVCAWDHPEISYIQLDQISNSMARLLIDRGVHAETIVPFLCEKSALAPVIMLGILKAGGALLPLDASHPIDRLVSIVRDCASPVVVASPRNRGVAEKLPAQPLTASFKMLRECDKTPIEGHSQRATPSNACYVVYTSGSTGTPKGIVVNHRNAATFFRHFQGRFGITPETRALQVLNFVFDASIGSMLCVLMHGGAVCFPSEAQLAEDMSAAFRHFHANFANMTPTQSSLLRPEDVTGTLRTLALGGEPLPARVAETWASHVRLVNVYGPSETTVWSSSRHVTAGGEGADSKNIGHAAGCRYWVVQPDNHDRLVPLGCPGELLIEGPLVARGYLNDPERTAAVFLDHLPPWMKDFPTLEFKDRFYKSGDLVAQDTLDGSMLYLGRKDTQVKLRGQRLELGEIEHHLAKLMETRSSLVVELVRPNGQDQGQAYLAVFYTMPAESPSAAKEGLDHDSLLLEPMSVEMTGLRQSALAVLPDYMVPNVYFRLREIPLTASGKMDRKFLRQMAQDLTPDQVSVHRIAPSGHSMQQSISRDENERSTSGGGMEVSPRETHPQAVLKSLWASVLQIDTASISEQDSFFRLGGNSVTAIHLVAAARDQGYLITVAQIFGNEGLREQARVLTPATGKNSAGLDIAPFSLLENSIEVDALRSRAASLCGVEEAQVEDVFPCTALQEGLVAMSYKRPGDYEAQVIIELDDATDMDLLTRAWQGTVRQMPILRTCIVDLGKEGLVQVVLYPDPTLSVPQHASIESASRSATSQPRAVLGSRLNQMSLIQGSAGGELPCLFWTAHHAIYDGWTLTQIFQTLERAYYGTRQSSCTPFQHFVKYSMGVKQSQPTKDFWRGQFSGMPAEPFPTLPSATYSPRADSSLEHKITGLEHAEGGFTRATAIRAAWAIVQASYSNASEVLFGAVVSGRQATVAGIESVAGPSISTVPLRVPVDPKSTADRFLSLVQQQALDMIEHEQLGLQNIQRLSPEAAEACRFQTLLLVQPDKPNDEATGGLYRGLLSRSASDADAFKSFSQYALLLVCQQHENALDVQAVFDSNVVRHDFVSRMCQQFEHVLSLVSHGGLRPLGDMMNAGTRDSNDIWQWNSRVPIPIESNTHDLIRQTMIKQPSLPAVAAWDGDLTYQELDALSYRLALYLKSIGVDREKVVLLYFEKSVWMPVATLAVMRAGGVCIAMDVSLPRERLLAISRQVTPSAVLTSSLQREAGSSLADGAPLVAIDREFLAALPETMEGRQELPIVTASNRLYICFTSGSTGVPKGVVVTHGNFSSALQHQANAIGLGPKSRVFDFASYSVDMSWYNLLHTLYAGACLCVPSEDERLHDISGAIQSLGANWICATPTVAGIIDDRALECLRGVELFGELGNADLFARLKSDPSRRVRSAYGPTECTGLVTGIADADDHANIGRGVGGVTWVVGGGQDASTYLVPVGGVGELWIEGPLVALEYLQSPEKTAAAFVQDPCWLLAGTVAHPGRRGRLYRTGDLVRYNQDGTLHFLARNDDQVKIRGQRVELQEVEHYLRKALAATRPPAPDGRADEVVVEVISPQNVNRKALAAFIVPRGADSMTEATLSDTVVDIAAEIHPWLQQSLPRYMLPDAYVPLKSMPPASNSKRDRRKLQQLGAAYDMKEQRSREINSPANATEASLCQIWADVLRCPLDDISTQDHFLSLGGDSVSAMRITSRCRQIGFHVRMDDLLRLATIKKSAGIIDSRKTSSKVPSSSALNGDVACGKAFELSPIQQFYFEVEHSNETGFVMGRLLSIPRVISTESICDALYTLVSRHDMLRARFEQDKTTGKWSQHISASTTASLTIQYINMTAGETFQTSMLSCIDSIDIENGPLVSAMIGEQGDSHLLFLSIHHIVVDLASIQILLDELEIILTKRSLPPPPASFQQWVSSEAEYARTHLAPANALLATPLQPSELSYWNLSEESLPRQRYKEFHLTLDSMLSTAILGRCNRVLDTHPIDLITAALMHSFHQAFLDRNVPPCFNIGMGRHTCKPHEDGHHTDMSDTIGWFSTIVPVQMSTPACAELGAAIGEAKAQAVRKLPSQGAEYFLSRYHHHHGEGQQAVVNGKPDGGGNHGELFEIQLNYQAGFSPQHNSGDDGSPSRWPTSALNGMERQPTGPAVNGQKGHGRIQQLPLPASLERTMASRFIPWSVFSITVPPLARSQDGQTRLKVVFEYATGPDVARRWIESFERSLSGIVDLCSPSRATTKNSRGHSRVDSVLS</sequence>
<dbReference type="Pfam" id="PF00501">
    <property type="entry name" value="AMP-binding"/>
    <property type="match status" value="2"/>
</dbReference>
<dbReference type="Pfam" id="PF00668">
    <property type="entry name" value="Condensation"/>
    <property type="match status" value="2"/>
</dbReference>
<dbReference type="InterPro" id="IPR045851">
    <property type="entry name" value="AMP-bd_C_sf"/>
</dbReference>
<dbReference type="PANTHER" id="PTHR45527">
    <property type="entry name" value="NONRIBOSOMAL PEPTIDE SYNTHETASE"/>
    <property type="match status" value="1"/>
</dbReference>
<dbReference type="InterPro" id="IPR001242">
    <property type="entry name" value="Condensation_dom"/>
</dbReference>
<evidence type="ECO:0000313" key="7">
    <source>
        <dbReference type="EMBL" id="KAK7725521.1"/>
    </source>
</evidence>
<dbReference type="Pfam" id="PF00550">
    <property type="entry name" value="PP-binding"/>
    <property type="match status" value="2"/>
</dbReference>
<dbReference type="InterPro" id="IPR036736">
    <property type="entry name" value="ACP-like_sf"/>
</dbReference>
<evidence type="ECO:0000256" key="1">
    <source>
        <dbReference type="ARBA" id="ARBA00022450"/>
    </source>
</evidence>
<dbReference type="InterPro" id="IPR042099">
    <property type="entry name" value="ANL_N_sf"/>
</dbReference>
<evidence type="ECO:0000256" key="5">
    <source>
        <dbReference type="SAM" id="MobiDB-lite"/>
    </source>
</evidence>
<dbReference type="InterPro" id="IPR010071">
    <property type="entry name" value="AA_adenyl_dom"/>
</dbReference>
<evidence type="ECO:0000313" key="8">
    <source>
        <dbReference type="Proteomes" id="UP001430848"/>
    </source>
</evidence>
<dbReference type="NCBIfam" id="TIGR01733">
    <property type="entry name" value="AA-adenyl-dom"/>
    <property type="match status" value="2"/>
</dbReference>
<keyword evidence="3" id="KW-0436">Ligase</keyword>
<dbReference type="InterPro" id="IPR023213">
    <property type="entry name" value="CAT-like_dom_sf"/>
</dbReference>
<dbReference type="PROSITE" id="PS00012">
    <property type="entry name" value="PHOSPHOPANTETHEINE"/>
    <property type="match status" value="1"/>
</dbReference>
<dbReference type="CDD" id="cd19545">
    <property type="entry name" value="FUM14_C_NRPS-like"/>
    <property type="match status" value="1"/>
</dbReference>
<dbReference type="InterPro" id="IPR009081">
    <property type="entry name" value="PP-bd_ACP"/>
</dbReference>
<comment type="caution">
    <text evidence="7">The sequence shown here is derived from an EMBL/GenBank/DDBJ whole genome shotgun (WGS) entry which is preliminary data.</text>
</comment>
<dbReference type="SUPFAM" id="SSF47336">
    <property type="entry name" value="ACP-like"/>
    <property type="match status" value="2"/>
</dbReference>
<proteinExistence type="inferred from homology"/>
<dbReference type="Gene3D" id="3.40.50.12780">
    <property type="entry name" value="N-terminal domain of ligase-like"/>
    <property type="match status" value="2"/>
</dbReference>
<dbReference type="SUPFAM" id="SSF56801">
    <property type="entry name" value="Acetyl-CoA synthetase-like"/>
    <property type="match status" value="2"/>
</dbReference>
<dbReference type="SUPFAM" id="SSF52777">
    <property type="entry name" value="CoA-dependent acyltransferases"/>
    <property type="match status" value="4"/>
</dbReference>
<evidence type="ECO:0000259" key="6">
    <source>
        <dbReference type="PROSITE" id="PS50075"/>
    </source>
</evidence>
<evidence type="ECO:0000256" key="4">
    <source>
        <dbReference type="ARBA" id="ARBA00029454"/>
    </source>
</evidence>
<dbReference type="Gene3D" id="3.30.300.30">
    <property type="match status" value="2"/>
</dbReference>
<dbReference type="EMBL" id="JAKNSF020000049">
    <property type="protein sequence ID" value="KAK7725521.1"/>
    <property type="molecule type" value="Genomic_DNA"/>
</dbReference>
<dbReference type="PANTHER" id="PTHR45527:SF3">
    <property type="entry name" value="SIDEROPHORE SYNTHETASE (EUROFUNG)"/>
    <property type="match status" value="1"/>
</dbReference>
<dbReference type="PROSITE" id="PS00455">
    <property type="entry name" value="AMP_BINDING"/>
    <property type="match status" value="2"/>
</dbReference>
<gene>
    <name evidence="7" type="ORF">SLS63_008125</name>
</gene>
<dbReference type="CDD" id="cd05918">
    <property type="entry name" value="A_NRPS_SidN3_like"/>
    <property type="match status" value="2"/>
</dbReference>
<keyword evidence="8" id="KW-1185">Reference proteome</keyword>
<comment type="similarity">
    <text evidence="4">Belongs to the NRP synthetase family.</text>
</comment>
<name>A0ABR1P3N9_DIAER</name>
<dbReference type="InterPro" id="IPR000873">
    <property type="entry name" value="AMP-dep_synth/lig_dom"/>
</dbReference>
<reference evidence="7 8" key="1">
    <citation type="submission" date="2024-02" db="EMBL/GenBank/DDBJ databases">
        <title>De novo assembly and annotation of 12 fungi associated with fruit tree decline syndrome in Ontario, Canada.</title>
        <authorList>
            <person name="Sulman M."/>
            <person name="Ellouze W."/>
            <person name="Ilyukhin E."/>
        </authorList>
    </citation>
    <scope>NUCLEOTIDE SEQUENCE [LARGE SCALE GENOMIC DNA]</scope>
    <source>
        <strain evidence="7 8">M169</strain>
    </source>
</reference>